<keyword evidence="1" id="KW-0732">Signal</keyword>
<gene>
    <name evidence="2" type="ORF">PCLFYP37_02166</name>
</gene>
<name>A0A6N3CV60_9BACT</name>
<proteinExistence type="predicted"/>
<accession>A0A6N3CV60</accession>
<sequence length="128" mass="14660">MKYKLCMWLLFSMSFLMAFATMEKHGSSAFCAESSSPSVESLGQEVTYWTSDTPYFFFTSDYIAPLSFALDEGSETSCFKYMAVSERLSGFPYASVDCFLSPCRSLYYSYDSGPGRDYYVFTLRRIRV</sequence>
<protein>
    <submittedName>
        <fullName evidence="2">Uncharacterized protein</fullName>
    </submittedName>
</protein>
<feature type="chain" id="PRO_5026978263" evidence="1">
    <location>
        <begin position="21"/>
        <end position="128"/>
    </location>
</feature>
<feature type="signal peptide" evidence="1">
    <location>
        <begin position="1"/>
        <end position="20"/>
    </location>
</feature>
<evidence type="ECO:0000313" key="2">
    <source>
        <dbReference type="EMBL" id="VYU19815.1"/>
    </source>
</evidence>
<reference evidence="2" key="1">
    <citation type="submission" date="2019-11" db="EMBL/GenBank/DDBJ databases">
        <authorList>
            <person name="Feng L."/>
        </authorList>
    </citation>
    <scope>NUCLEOTIDE SEQUENCE</scope>
    <source>
        <strain evidence="2">PclaraLFYP37</strain>
    </source>
</reference>
<dbReference type="EMBL" id="CACRUT010000015">
    <property type="protein sequence ID" value="VYU19815.1"/>
    <property type="molecule type" value="Genomic_DNA"/>
</dbReference>
<evidence type="ECO:0000256" key="1">
    <source>
        <dbReference type="SAM" id="SignalP"/>
    </source>
</evidence>
<dbReference type="AlphaFoldDB" id="A0A6N3CV60"/>
<organism evidence="2">
    <name type="scientific">Paraprevotella clara</name>
    <dbReference type="NCBI Taxonomy" id="454154"/>
    <lineage>
        <taxon>Bacteria</taxon>
        <taxon>Pseudomonadati</taxon>
        <taxon>Bacteroidota</taxon>
        <taxon>Bacteroidia</taxon>
        <taxon>Bacteroidales</taxon>
        <taxon>Prevotellaceae</taxon>
        <taxon>Paraprevotella</taxon>
    </lineage>
</organism>